<dbReference type="Proteomes" id="UP000253597">
    <property type="component" value="Unassembled WGS sequence"/>
</dbReference>
<gene>
    <name evidence="3" type="ORF">DR116_0029670</name>
</gene>
<name>A0A9X8NST9_BACCE</name>
<dbReference type="InterPro" id="IPR011741">
    <property type="entry name" value="Phg_2220_C"/>
</dbReference>
<evidence type="ECO:0000256" key="1">
    <source>
        <dbReference type="SAM" id="MobiDB-lite"/>
    </source>
</evidence>
<comment type="caution">
    <text evidence="3">The sequence shown here is derived from an EMBL/GenBank/DDBJ whole genome shotgun (WGS) entry which is preliminary data.</text>
</comment>
<proteinExistence type="predicted"/>
<dbReference type="EMBL" id="QNGD03000023">
    <property type="protein sequence ID" value="RWQ69840.1"/>
    <property type="molecule type" value="Genomic_DNA"/>
</dbReference>
<dbReference type="NCBIfam" id="TIGR02220">
    <property type="entry name" value="phg_TIGR02220"/>
    <property type="match status" value="1"/>
</dbReference>
<evidence type="ECO:0000259" key="2">
    <source>
        <dbReference type="Pfam" id="PF09524"/>
    </source>
</evidence>
<organism evidence="3 4">
    <name type="scientific">Bacillus cereus</name>
    <dbReference type="NCBI Taxonomy" id="1396"/>
    <lineage>
        <taxon>Bacteria</taxon>
        <taxon>Bacillati</taxon>
        <taxon>Bacillota</taxon>
        <taxon>Bacilli</taxon>
        <taxon>Bacillales</taxon>
        <taxon>Bacillaceae</taxon>
        <taxon>Bacillus</taxon>
        <taxon>Bacillus cereus group</taxon>
    </lineage>
</organism>
<dbReference type="AlphaFoldDB" id="A0A9X8NST9"/>
<feature type="region of interest" description="Disordered" evidence="1">
    <location>
        <begin position="255"/>
        <end position="285"/>
    </location>
</feature>
<dbReference type="Pfam" id="PF09524">
    <property type="entry name" value="Phg_2220_C"/>
    <property type="match status" value="1"/>
</dbReference>
<sequence length="285" mass="32598">MSSNIFQLETFARSGYMVRLAYVDITEDLIAGILLGQIVYWYMPNEQGKSKLRVKKNGDFWLAKSREDWKEEIRITPKQYDRAIKILISKGLVEVQKFKFNGAPTNHIKLNISEVTQRVKSILTFGENPNPPLGEMELTERVNSLTEITTETTTEITTLKDNMPSDQKERSKDCIPYEDIVSYLNEKVGKSFKHKTAKTRSLIKARFKDGFTIDDFKRVIDIKAAQWLNDSHMSQYLRPETLFGTKFESYLNEKTKGAGSNASSGSVGGKDSSFINKYDFTKGRK</sequence>
<protein>
    <submittedName>
        <fullName evidence="3">Replication protein</fullName>
    </submittedName>
</protein>
<evidence type="ECO:0000313" key="4">
    <source>
        <dbReference type="Proteomes" id="UP000253597"/>
    </source>
</evidence>
<reference evidence="3 4" key="1">
    <citation type="submission" date="2019-01" db="EMBL/GenBank/DDBJ databases">
        <title>Draft genome sequence of heavy metal resistant Bacillus cereus NWUAB01.</title>
        <authorList>
            <person name="Babalola O."/>
            <person name="Aremu B.R."/>
            <person name="Ayangbenro A.S."/>
        </authorList>
    </citation>
    <scope>NUCLEOTIDE SEQUENCE [LARGE SCALE GENOMIC DNA]</scope>
    <source>
        <strain evidence="3 4">NWUAB01</strain>
    </source>
</reference>
<feature type="domain" description="Phage conserved hypothetical protein C-terminal" evidence="2">
    <location>
        <begin position="180"/>
        <end position="252"/>
    </location>
</feature>
<evidence type="ECO:0000313" key="3">
    <source>
        <dbReference type="EMBL" id="RWQ69840.1"/>
    </source>
</evidence>
<accession>A0A9X8NST9</accession>